<dbReference type="AlphaFoldDB" id="A0ABD3FRW4"/>
<reference evidence="3 4" key="1">
    <citation type="submission" date="2024-09" db="EMBL/GenBank/DDBJ databases">
        <title>Genome sequencing and assembly of Phytophthora oleae, isolate VK10A, causative agent of rot of olive drupes.</title>
        <authorList>
            <person name="Conti Taguali S."/>
            <person name="Riolo M."/>
            <person name="La Spada F."/>
            <person name="Cacciola S.O."/>
            <person name="Dionisio G."/>
        </authorList>
    </citation>
    <scope>NUCLEOTIDE SEQUENCE [LARGE SCALE GENOMIC DNA]</scope>
    <source>
        <strain evidence="3 4">VK10A</strain>
    </source>
</reference>
<evidence type="ECO:0000313" key="3">
    <source>
        <dbReference type="EMBL" id="KAL3668662.1"/>
    </source>
</evidence>
<comment type="caution">
    <text evidence="3">The sequence shown here is derived from an EMBL/GenBank/DDBJ whole genome shotgun (WGS) entry which is preliminary data.</text>
</comment>
<dbReference type="InterPro" id="IPR024875">
    <property type="entry name" value="Protein_Lines"/>
</dbReference>
<name>A0ABD3FRW4_9STRA</name>
<dbReference type="Pfam" id="PF14694">
    <property type="entry name" value="LINES_N"/>
    <property type="match status" value="1"/>
</dbReference>
<dbReference type="PANTHER" id="PTHR16057:SF1">
    <property type="entry name" value="PROTEIN LINES HOMOLOG 1"/>
    <property type="match status" value="1"/>
</dbReference>
<gene>
    <name evidence="3" type="ORF">V7S43_005959</name>
</gene>
<evidence type="ECO:0000259" key="1">
    <source>
        <dbReference type="Pfam" id="PF14694"/>
    </source>
</evidence>
<accession>A0ABD3FRW4</accession>
<feature type="domain" description="Protein Lines C-terminal" evidence="2">
    <location>
        <begin position="453"/>
        <end position="488"/>
    </location>
</feature>
<dbReference type="InterPro" id="IPR032794">
    <property type="entry name" value="LINES_N"/>
</dbReference>
<protein>
    <recommendedName>
        <fullName evidence="5">Protein Lines N-terminal domain-containing protein</fullName>
    </recommendedName>
</protein>
<dbReference type="Proteomes" id="UP001632037">
    <property type="component" value="Unassembled WGS sequence"/>
</dbReference>
<dbReference type="InterPro" id="IPR029415">
    <property type="entry name" value="Lines_C"/>
</dbReference>
<dbReference type="Pfam" id="PF14695">
    <property type="entry name" value="LINES_C"/>
    <property type="match status" value="1"/>
</dbReference>
<evidence type="ECO:0000313" key="4">
    <source>
        <dbReference type="Proteomes" id="UP001632037"/>
    </source>
</evidence>
<dbReference type="EMBL" id="JBIMZQ010000010">
    <property type="protein sequence ID" value="KAL3668662.1"/>
    <property type="molecule type" value="Genomic_DNA"/>
</dbReference>
<evidence type="ECO:0000259" key="2">
    <source>
        <dbReference type="Pfam" id="PF14695"/>
    </source>
</evidence>
<evidence type="ECO:0008006" key="5">
    <source>
        <dbReference type="Google" id="ProtNLM"/>
    </source>
</evidence>
<organism evidence="3 4">
    <name type="scientific">Phytophthora oleae</name>
    <dbReference type="NCBI Taxonomy" id="2107226"/>
    <lineage>
        <taxon>Eukaryota</taxon>
        <taxon>Sar</taxon>
        <taxon>Stramenopiles</taxon>
        <taxon>Oomycota</taxon>
        <taxon>Peronosporomycetes</taxon>
        <taxon>Peronosporales</taxon>
        <taxon>Peronosporaceae</taxon>
        <taxon>Phytophthora</taxon>
    </lineage>
</organism>
<proteinExistence type="predicted"/>
<sequence>MDWYVAIRRISECSAALRSCRGGFSDILRTLLGYLDHEDVLVVYAAKEELRKALADGRITETQCVNSVVIAILDTTSSVWGREASGLRFQLLQHIVKIPNGDQAEAPAELATELLYLQVVMKNLEKVGVMTRSVFTPRHHSESGDLAVSAAVPYSVQYEALAFLSELVKRLDTLKIDTSVQETLIELVTRLMGEVFVTMDYASQPTFVSCAVLHLVDDFQRLVKFWKDKRQDGDDVCLETQYSKCIEWCLVWLNQSSCTSNALRLLNDKESSNMASQKALVAKSSRYPFLQQWFLCLSRMGVTYIEALAAKPKSLNLKWLQPASLGERPRALERLPTRQQLFVVLAEQDDIMIEVLNGITRSAALVESVDGVRSVLSQQFPSVSAYMIAEYDPDLLFADLIATLGRDHLVLLDLLISNETQVLEYLLRYTRRLSANWNTSKPKLETGENLESVMSVLIRLRLEIDRLVAADLFPYNAGPLMRRLLAIEHHYEEG</sequence>
<dbReference type="PANTHER" id="PTHR16057">
    <property type="entry name" value="WINS1, 2 PROTEIN"/>
    <property type="match status" value="1"/>
</dbReference>
<feature type="domain" description="Protein Lines N-terminal" evidence="1">
    <location>
        <begin position="335"/>
        <end position="438"/>
    </location>
</feature>
<keyword evidence="4" id="KW-1185">Reference proteome</keyword>